<dbReference type="SMART" id="SM01092">
    <property type="entry name" value="CO_deh_flav_C"/>
    <property type="match status" value="1"/>
</dbReference>
<dbReference type="GO" id="GO:0071949">
    <property type="term" value="F:FAD binding"/>
    <property type="evidence" value="ECO:0007669"/>
    <property type="project" value="InterPro"/>
</dbReference>
<dbReference type="AlphaFoldDB" id="A0A3S0A6B2"/>
<dbReference type="InterPro" id="IPR051312">
    <property type="entry name" value="Diverse_Substr_Oxidored"/>
</dbReference>
<reference evidence="5 6" key="1">
    <citation type="submission" date="2018-12" db="EMBL/GenBank/DDBJ databases">
        <title>Bacillus ochoae sp. nov., Paenibacillus whitsoniae sp. nov., Paenibacillus spiritus sp. nov. Isolated from the Mars Exploration Rover during spacecraft assembly.</title>
        <authorList>
            <person name="Seuylemezian A."/>
            <person name="Vaishampayan P."/>
        </authorList>
    </citation>
    <scope>NUCLEOTIDE SEQUENCE [LARGE SCALE GENOMIC DNA]</scope>
    <source>
        <strain evidence="5 6">MER 54</strain>
    </source>
</reference>
<dbReference type="Pfam" id="PF03450">
    <property type="entry name" value="CO_deh_flav_C"/>
    <property type="match status" value="1"/>
</dbReference>
<dbReference type="RefSeq" id="WP_126140398.1">
    <property type="nucleotide sequence ID" value="NZ_RXHU01000016.1"/>
</dbReference>
<dbReference type="OrthoDB" id="9774454at2"/>
<dbReference type="Gene3D" id="3.30.390.50">
    <property type="entry name" value="CO dehydrogenase flavoprotein, C-terminal domain"/>
    <property type="match status" value="1"/>
</dbReference>
<evidence type="ECO:0000256" key="3">
    <source>
        <dbReference type="ARBA" id="ARBA00023002"/>
    </source>
</evidence>
<protein>
    <recommendedName>
        <fullName evidence="4">FAD-binding PCMH-type domain-containing protein</fullName>
    </recommendedName>
</protein>
<keyword evidence="3" id="KW-0560">Oxidoreductase</keyword>
<dbReference type="InterPro" id="IPR016169">
    <property type="entry name" value="FAD-bd_PCMH_sub2"/>
</dbReference>
<sequence>MSIPMQRLPEQQPSVWQPASVKEAIQLQKQWGDAAVVVAGGTWLRTRWENGVSAVPQHLISLGRIPALKSLSMDERRVVLKDGEHELMGPLYIRYGPLLSLSAVMTSELTREHAPLLLQACAEVAAPSIRNMATIGGNVMTRTGDLIPALLVLDAQVVLSDGGQERKLSLQAWLAATADPSEIMTGILLPLQATTGESKSCQFYLKAGRREAFTPSVVTVAGELTFQPDGTIASAKLAAGGGTAIPARLTQAEALLTGQPLSKALLKKLHSVAYEQCAAVPDDYAGIAYRKTTAANLIVSECYKAWRGSKGGGADAPES</sequence>
<feature type="domain" description="FAD-binding PCMH-type" evidence="4">
    <location>
        <begin position="8"/>
        <end position="194"/>
    </location>
</feature>
<proteinExistence type="predicted"/>
<dbReference type="Gene3D" id="3.30.43.10">
    <property type="entry name" value="Uridine Diphospho-n-acetylenolpyruvylglucosamine Reductase, domain 2"/>
    <property type="match status" value="1"/>
</dbReference>
<evidence type="ECO:0000259" key="4">
    <source>
        <dbReference type="PROSITE" id="PS51387"/>
    </source>
</evidence>
<dbReference type="PANTHER" id="PTHR42659">
    <property type="entry name" value="XANTHINE DEHYDROGENASE SUBUNIT C-RELATED"/>
    <property type="match status" value="1"/>
</dbReference>
<dbReference type="PANTHER" id="PTHR42659:SF2">
    <property type="entry name" value="XANTHINE DEHYDROGENASE SUBUNIT C-RELATED"/>
    <property type="match status" value="1"/>
</dbReference>
<gene>
    <name evidence="5" type="ORF">EJQ19_06515</name>
</gene>
<dbReference type="InterPro" id="IPR036683">
    <property type="entry name" value="CO_DH_flav_C_dom_sf"/>
</dbReference>
<comment type="caution">
    <text evidence="5">The sequence shown here is derived from an EMBL/GenBank/DDBJ whole genome shotgun (WGS) entry which is preliminary data.</text>
</comment>
<name>A0A3S0A6B2_9BACL</name>
<dbReference type="SUPFAM" id="SSF55447">
    <property type="entry name" value="CO dehydrogenase flavoprotein C-terminal domain-like"/>
    <property type="match status" value="1"/>
</dbReference>
<keyword evidence="1" id="KW-0285">Flavoprotein</keyword>
<dbReference type="InterPro" id="IPR002346">
    <property type="entry name" value="Mopterin_DH_FAD-bd"/>
</dbReference>
<dbReference type="Gene3D" id="3.30.465.10">
    <property type="match status" value="1"/>
</dbReference>
<dbReference type="EMBL" id="RXHU01000016">
    <property type="protein sequence ID" value="RTE10583.1"/>
    <property type="molecule type" value="Genomic_DNA"/>
</dbReference>
<dbReference type="Proteomes" id="UP000276128">
    <property type="component" value="Unassembled WGS sequence"/>
</dbReference>
<evidence type="ECO:0000256" key="1">
    <source>
        <dbReference type="ARBA" id="ARBA00022630"/>
    </source>
</evidence>
<keyword evidence="6" id="KW-1185">Reference proteome</keyword>
<keyword evidence="2" id="KW-0274">FAD</keyword>
<dbReference type="GO" id="GO:0016491">
    <property type="term" value="F:oxidoreductase activity"/>
    <property type="evidence" value="ECO:0007669"/>
    <property type="project" value="UniProtKB-KW"/>
</dbReference>
<accession>A0A3S0A6B2</accession>
<dbReference type="InterPro" id="IPR016167">
    <property type="entry name" value="FAD-bd_PCMH_sub1"/>
</dbReference>
<dbReference type="Pfam" id="PF00941">
    <property type="entry name" value="FAD_binding_5"/>
    <property type="match status" value="2"/>
</dbReference>
<evidence type="ECO:0000313" key="5">
    <source>
        <dbReference type="EMBL" id="RTE10583.1"/>
    </source>
</evidence>
<dbReference type="SUPFAM" id="SSF56176">
    <property type="entry name" value="FAD-binding/transporter-associated domain-like"/>
    <property type="match status" value="1"/>
</dbReference>
<dbReference type="InterPro" id="IPR036318">
    <property type="entry name" value="FAD-bd_PCMH-like_sf"/>
</dbReference>
<dbReference type="InterPro" id="IPR016166">
    <property type="entry name" value="FAD-bd_PCMH"/>
</dbReference>
<dbReference type="InterPro" id="IPR005107">
    <property type="entry name" value="CO_DH_flav_C"/>
</dbReference>
<evidence type="ECO:0000256" key="2">
    <source>
        <dbReference type="ARBA" id="ARBA00022827"/>
    </source>
</evidence>
<dbReference type="PROSITE" id="PS51387">
    <property type="entry name" value="FAD_PCMH"/>
    <property type="match status" value="1"/>
</dbReference>
<organism evidence="5 6">
    <name type="scientific">Paenibacillus whitsoniae</name>
    <dbReference type="NCBI Taxonomy" id="2496558"/>
    <lineage>
        <taxon>Bacteria</taxon>
        <taxon>Bacillati</taxon>
        <taxon>Bacillota</taxon>
        <taxon>Bacilli</taxon>
        <taxon>Bacillales</taxon>
        <taxon>Paenibacillaceae</taxon>
        <taxon>Paenibacillus</taxon>
    </lineage>
</organism>
<evidence type="ECO:0000313" key="6">
    <source>
        <dbReference type="Proteomes" id="UP000276128"/>
    </source>
</evidence>